<dbReference type="Proteomes" id="UP000632849">
    <property type="component" value="Unassembled WGS sequence"/>
</dbReference>
<organism evidence="1 2">
    <name type="scientific">Streptomyces filamentosus</name>
    <name type="common">Streptomyces roseosporus</name>
    <dbReference type="NCBI Taxonomy" id="67294"/>
    <lineage>
        <taxon>Bacteria</taxon>
        <taxon>Bacillati</taxon>
        <taxon>Actinomycetota</taxon>
        <taxon>Actinomycetes</taxon>
        <taxon>Kitasatosporales</taxon>
        <taxon>Streptomycetaceae</taxon>
        <taxon>Streptomyces</taxon>
    </lineage>
</organism>
<evidence type="ECO:0000313" key="2">
    <source>
        <dbReference type="Proteomes" id="UP000632849"/>
    </source>
</evidence>
<proteinExistence type="predicted"/>
<name>A0A919EK79_STRFL</name>
<dbReference type="EMBL" id="BNBE01000001">
    <property type="protein sequence ID" value="GHF91479.1"/>
    <property type="molecule type" value="Genomic_DNA"/>
</dbReference>
<protein>
    <recommendedName>
        <fullName evidence="3">HEAT repeat domain-containing protein</fullName>
    </recommendedName>
</protein>
<dbReference type="AlphaFoldDB" id="A0A919EK79"/>
<reference evidence="1" key="2">
    <citation type="submission" date="2020-09" db="EMBL/GenBank/DDBJ databases">
        <authorList>
            <person name="Sun Q."/>
            <person name="Ohkuma M."/>
        </authorList>
    </citation>
    <scope>NUCLEOTIDE SEQUENCE</scope>
    <source>
        <strain evidence="1">JCM 4122</strain>
    </source>
</reference>
<accession>A0A919EK79</accession>
<dbReference type="Gene3D" id="1.25.10.10">
    <property type="entry name" value="Leucine-rich Repeat Variant"/>
    <property type="match status" value="1"/>
</dbReference>
<dbReference type="InterPro" id="IPR011989">
    <property type="entry name" value="ARM-like"/>
</dbReference>
<dbReference type="SUPFAM" id="SSF48371">
    <property type="entry name" value="ARM repeat"/>
    <property type="match status" value="1"/>
</dbReference>
<sequence>MRSFLQGADSPSWVVRAAAGRGLAGFAGVPEVDGVLRRLLVDGRDTFVTQETAEALLERGDACGLRLVLGAFDGADDDTADHLDDALFGVCCRSREDAERFAALCAVLVEDPDGAVRGEARRLLGRSG</sequence>
<dbReference type="InterPro" id="IPR016024">
    <property type="entry name" value="ARM-type_fold"/>
</dbReference>
<gene>
    <name evidence="1" type="ORF">GCM10017667_20990</name>
</gene>
<reference evidence="1" key="1">
    <citation type="journal article" date="2014" name="Int. J. Syst. Evol. Microbiol.">
        <title>Complete genome sequence of Corynebacterium casei LMG S-19264T (=DSM 44701T), isolated from a smear-ripened cheese.</title>
        <authorList>
            <consortium name="US DOE Joint Genome Institute (JGI-PGF)"/>
            <person name="Walter F."/>
            <person name="Albersmeier A."/>
            <person name="Kalinowski J."/>
            <person name="Ruckert C."/>
        </authorList>
    </citation>
    <scope>NUCLEOTIDE SEQUENCE</scope>
    <source>
        <strain evidence="1">JCM 4122</strain>
    </source>
</reference>
<evidence type="ECO:0008006" key="3">
    <source>
        <dbReference type="Google" id="ProtNLM"/>
    </source>
</evidence>
<evidence type="ECO:0000313" key="1">
    <source>
        <dbReference type="EMBL" id="GHF91479.1"/>
    </source>
</evidence>
<keyword evidence="2" id="KW-1185">Reference proteome</keyword>
<comment type="caution">
    <text evidence="1">The sequence shown here is derived from an EMBL/GenBank/DDBJ whole genome shotgun (WGS) entry which is preliminary data.</text>
</comment>